<reference evidence="1 2" key="1">
    <citation type="submission" date="2021-09" db="EMBL/GenBank/DDBJ databases">
        <title>Genome sequencing and assembly of Chryseobacterium sp. RG1.</title>
        <authorList>
            <person name="Chhetri G."/>
        </authorList>
    </citation>
    <scope>NUCLEOTIDE SEQUENCE [LARGE SCALE GENOMIC DNA]</scope>
    <source>
        <strain evidence="1 2">RG1</strain>
    </source>
</reference>
<dbReference type="EMBL" id="JAERSE020000002">
    <property type="protein sequence ID" value="MCA6066982.1"/>
    <property type="molecule type" value="Genomic_DNA"/>
</dbReference>
<organism evidence="1 2">
    <name type="scientific">Chryseobacterium tagetis</name>
    <dbReference type="NCBI Taxonomy" id="2801334"/>
    <lineage>
        <taxon>Bacteria</taxon>
        <taxon>Pseudomonadati</taxon>
        <taxon>Bacteroidota</taxon>
        <taxon>Flavobacteriia</taxon>
        <taxon>Flavobacteriales</taxon>
        <taxon>Weeksellaceae</taxon>
        <taxon>Chryseobacterium group</taxon>
        <taxon>Chryseobacterium</taxon>
    </lineage>
</organism>
<accession>A0ABS7ZZ18</accession>
<dbReference type="RefSeq" id="WP_225687320.1">
    <property type="nucleotide sequence ID" value="NZ_JAERSE020000002.1"/>
</dbReference>
<dbReference type="Proteomes" id="UP000618240">
    <property type="component" value="Unassembled WGS sequence"/>
</dbReference>
<protein>
    <submittedName>
        <fullName evidence="1">Uncharacterized protein</fullName>
    </submittedName>
</protein>
<sequence>MIFDLTTVVFSILLFNIQNPIMAGIEKINPKSKTFKITGSNTLLNLKKHNLINDKSTGTEFVKSQTLMVYFIYHNLNTFNILIDEELSLSP</sequence>
<keyword evidence="2" id="KW-1185">Reference proteome</keyword>
<proteinExistence type="predicted"/>
<comment type="caution">
    <text evidence="1">The sequence shown here is derived from an EMBL/GenBank/DDBJ whole genome shotgun (WGS) entry which is preliminary data.</text>
</comment>
<name>A0ABS7ZZ18_9FLAO</name>
<evidence type="ECO:0000313" key="2">
    <source>
        <dbReference type="Proteomes" id="UP000618240"/>
    </source>
</evidence>
<evidence type="ECO:0000313" key="1">
    <source>
        <dbReference type="EMBL" id="MCA6066982.1"/>
    </source>
</evidence>
<gene>
    <name evidence="1" type="ORF">JI747_007320</name>
</gene>